<accession>A0ABS9KPA2</accession>
<dbReference type="InterPro" id="IPR011128">
    <property type="entry name" value="G3P_DH_NAD-dep_N"/>
</dbReference>
<dbReference type="PANTHER" id="PTHR11728:SF1">
    <property type="entry name" value="GLYCEROL-3-PHOSPHATE DEHYDROGENASE [NAD(+)] 2, CHLOROPLASTIC"/>
    <property type="match status" value="1"/>
</dbReference>
<dbReference type="PROSITE" id="PS00957">
    <property type="entry name" value="NAD_G3PDH"/>
    <property type="match status" value="1"/>
</dbReference>
<dbReference type="InterPro" id="IPR006109">
    <property type="entry name" value="G3P_DH_NAD-dep_C"/>
</dbReference>
<dbReference type="RefSeq" id="WP_237870268.1">
    <property type="nucleotide sequence ID" value="NZ_JAKLTR010000003.1"/>
</dbReference>
<keyword evidence="2" id="KW-0444">Lipid biosynthesis</keyword>
<dbReference type="EMBL" id="JAKLTR010000003">
    <property type="protein sequence ID" value="MCG2614143.1"/>
    <property type="molecule type" value="Genomic_DNA"/>
</dbReference>
<comment type="similarity">
    <text evidence="1 7">Belongs to the NAD-dependent glycerol-3-phosphate dehydrogenase family.</text>
</comment>
<evidence type="ECO:0000256" key="8">
    <source>
        <dbReference type="RuleBase" id="RU000439"/>
    </source>
</evidence>
<dbReference type="Gene3D" id="3.40.50.720">
    <property type="entry name" value="NAD(P)-binding Rossmann-like Domain"/>
    <property type="match status" value="1"/>
</dbReference>
<organism evidence="11 12">
    <name type="scientific">Terrimonas ginsenosidimutans</name>
    <dbReference type="NCBI Taxonomy" id="2908004"/>
    <lineage>
        <taxon>Bacteria</taxon>
        <taxon>Pseudomonadati</taxon>
        <taxon>Bacteroidota</taxon>
        <taxon>Chitinophagia</taxon>
        <taxon>Chitinophagales</taxon>
        <taxon>Chitinophagaceae</taxon>
        <taxon>Terrimonas</taxon>
    </lineage>
</organism>
<evidence type="ECO:0000313" key="12">
    <source>
        <dbReference type="Proteomes" id="UP001165367"/>
    </source>
</evidence>
<keyword evidence="5" id="KW-0594">Phospholipid biosynthesis</keyword>
<keyword evidence="12" id="KW-1185">Reference proteome</keyword>
<evidence type="ECO:0000256" key="2">
    <source>
        <dbReference type="ARBA" id="ARBA00022516"/>
    </source>
</evidence>
<protein>
    <recommendedName>
        <fullName evidence="8">Glycerol-3-phosphate dehydrogenase</fullName>
        <ecNumber evidence="8">1.1.1.94</ecNumber>
    </recommendedName>
</protein>
<evidence type="ECO:0000256" key="1">
    <source>
        <dbReference type="ARBA" id="ARBA00011009"/>
    </source>
</evidence>
<dbReference type="EC" id="1.1.1.94" evidence="8"/>
<dbReference type="InterPro" id="IPR008927">
    <property type="entry name" value="6-PGluconate_DH-like_C_sf"/>
</dbReference>
<dbReference type="PANTHER" id="PTHR11728">
    <property type="entry name" value="GLYCEROL-3-PHOSPHATE DEHYDROGENASE"/>
    <property type="match status" value="1"/>
</dbReference>
<dbReference type="SUPFAM" id="SSF48179">
    <property type="entry name" value="6-phosphogluconate dehydrogenase C-terminal domain-like"/>
    <property type="match status" value="1"/>
</dbReference>
<dbReference type="Pfam" id="PF01210">
    <property type="entry name" value="NAD_Gly3P_dh_N"/>
    <property type="match status" value="1"/>
</dbReference>
<dbReference type="PRINTS" id="PR00077">
    <property type="entry name" value="GPDHDRGNASE"/>
</dbReference>
<evidence type="ECO:0000256" key="7">
    <source>
        <dbReference type="RuleBase" id="RU000437"/>
    </source>
</evidence>
<sequence length="348" mass="38752">MGQTFGIIGSGSWATALTKILTDKKQVVNWWVRNENHIRHIAERRHNPSYLSSVNFDPATIRMSPDVQTVVRESDIIVIAIPSSFIDQSIGHLTAADWEGKRVVSAVKGLLPDQDILLNYYLHQKFNLPLENYFAVLGPCHAEEVAAEKLSYLTFSGTDITMASTIASHFTIDYINTIVNHDILGVQYAAVLKNIYALGAGIAHGLEYGDNFLSVYIANAADEMAEFLRSFGAEHIVVGEHEREEDPFTHRKTPNYAASVYLGDLLVTCYSPYSRNRTFGNMIGKGYSVRTAQLEMNMVAEGYNAAKCIFNINKSVKASMTLAETVYQILWEGVNPAIGFKKIEQVMI</sequence>
<keyword evidence="7" id="KW-0520">NAD</keyword>
<evidence type="ECO:0000256" key="3">
    <source>
        <dbReference type="ARBA" id="ARBA00023002"/>
    </source>
</evidence>
<comment type="catalytic activity">
    <reaction evidence="8">
        <text>sn-glycerol 3-phosphate + NADP(+) = dihydroxyacetone phosphate + NADPH + H(+)</text>
        <dbReference type="Rhea" id="RHEA:11096"/>
        <dbReference type="ChEBI" id="CHEBI:15378"/>
        <dbReference type="ChEBI" id="CHEBI:57597"/>
        <dbReference type="ChEBI" id="CHEBI:57642"/>
        <dbReference type="ChEBI" id="CHEBI:57783"/>
        <dbReference type="ChEBI" id="CHEBI:58349"/>
        <dbReference type="EC" id="1.1.1.94"/>
    </reaction>
</comment>
<evidence type="ECO:0000256" key="5">
    <source>
        <dbReference type="ARBA" id="ARBA00023209"/>
    </source>
</evidence>
<proteinExistence type="inferred from homology"/>
<dbReference type="InterPro" id="IPR013328">
    <property type="entry name" value="6PGD_dom2"/>
</dbReference>
<dbReference type="SUPFAM" id="SSF51735">
    <property type="entry name" value="NAD(P)-binding Rossmann-fold domains"/>
    <property type="match status" value="1"/>
</dbReference>
<evidence type="ECO:0000256" key="4">
    <source>
        <dbReference type="ARBA" id="ARBA00023098"/>
    </source>
</evidence>
<comment type="caution">
    <text evidence="11">The sequence shown here is derived from an EMBL/GenBank/DDBJ whole genome shotgun (WGS) entry which is preliminary data.</text>
</comment>
<dbReference type="Proteomes" id="UP001165367">
    <property type="component" value="Unassembled WGS sequence"/>
</dbReference>
<keyword evidence="6" id="KW-1208">Phospholipid metabolism</keyword>
<dbReference type="Pfam" id="PF07479">
    <property type="entry name" value="NAD_Gly3P_dh_C"/>
    <property type="match status" value="1"/>
</dbReference>
<gene>
    <name evidence="11" type="ORF">LZZ85_07615</name>
</gene>
<evidence type="ECO:0000259" key="10">
    <source>
        <dbReference type="Pfam" id="PF07479"/>
    </source>
</evidence>
<dbReference type="InterPro" id="IPR006168">
    <property type="entry name" value="G3P_DH_NAD-dep"/>
</dbReference>
<evidence type="ECO:0000256" key="6">
    <source>
        <dbReference type="ARBA" id="ARBA00023264"/>
    </source>
</evidence>
<evidence type="ECO:0000313" key="11">
    <source>
        <dbReference type="EMBL" id="MCG2614143.1"/>
    </source>
</evidence>
<dbReference type="InterPro" id="IPR036291">
    <property type="entry name" value="NAD(P)-bd_dom_sf"/>
</dbReference>
<keyword evidence="3 7" id="KW-0560">Oxidoreductase</keyword>
<feature type="domain" description="Glycerol-3-phosphate dehydrogenase NAD-dependent N-terminal" evidence="9">
    <location>
        <begin position="6"/>
        <end position="161"/>
    </location>
</feature>
<reference evidence="11" key="1">
    <citation type="submission" date="2022-01" db="EMBL/GenBank/DDBJ databases">
        <authorList>
            <person name="Jo J.-H."/>
            <person name="Im W.-T."/>
        </authorList>
    </citation>
    <scope>NUCLEOTIDE SEQUENCE</scope>
    <source>
        <strain evidence="11">NA20</strain>
    </source>
</reference>
<dbReference type="PIRSF" id="PIRSF000114">
    <property type="entry name" value="Glycerol-3-P_dh"/>
    <property type="match status" value="1"/>
</dbReference>
<feature type="domain" description="Glycerol-3-phosphate dehydrogenase NAD-dependent C-terminal" evidence="10">
    <location>
        <begin position="182"/>
        <end position="337"/>
    </location>
</feature>
<dbReference type="Gene3D" id="1.10.1040.10">
    <property type="entry name" value="N-(1-d-carboxylethyl)-l-norvaline Dehydrogenase, domain 2"/>
    <property type="match status" value="1"/>
</dbReference>
<evidence type="ECO:0000259" key="9">
    <source>
        <dbReference type="Pfam" id="PF01210"/>
    </source>
</evidence>
<keyword evidence="4" id="KW-0443">Lipid metabolism</keyword>
<name>A0ABS9KPA2_9BACT</name>